<dbReference type="KEGG" id="doe:DENOEST_1283"/>
<dbReference type="Pfam" id="PF01177">
    <property type="entry name" value="Asp_Glu_race"/>
    <property type="match status" value="1"/>
</dbReference>
<dbReference type="Proteomes" id="UP000515733">
    <property type="component" value="Chromosome"/>
</dbReference>
<dbReference type="AlphaFoldDB" id="A0A6S6Y7M6"/>
<reference evidence="2 3" key="1">
    <citation type="submission" date="2020-03" db="EMBL/GenBank/DDBJ databases">
        <authorList>
            <consortium name="Genoscope - CEA"/>
            <person name="William W."/>
        </authorList>
    </citation>
    <scope>NUCLEOTIDE SEQUENCE [LARGE SCALE GENOMIC DNA]</scope>
    <source>
        <strain evidence="3">DSM 16959</strain>
    </source>
</reference>
<dbReference type="OrthoDB" id="9791723at2"/>
<dbReference type="GO" id="GO:0047661">
    <property type="term" value="F:amino-acid racemase activity"/>
    <property type="evidence" value="ECO:0007669"/>
    <property type="project" value="InterPro"/>
</dbReference>
<dbReference type="InterPro" id="IPR052186">
    <property type="entry name" value="Hydantoin_racemase-like"/>
</dbReference>
<name>A0A6S6Y7M6_9PROT</name>
<dbReference type="Gene3D" id="3.40.50.12500">
    <property type="match status" value="1"/>
</dbReference>
<dbReference type="EMBL" id="LR778301">
    <property type="protein sequence ID" value="CAB1368448.1"/>
    <property type="molecule type" value="Genomic_DNA"/>
</dbReference>
<dbReference type="InterPro" id="IPR053714">
    <property type="entry name" value="Iso_Racemase_Enz_sf"/>
</dbReference>
<evidence type="ECO:0000313" key="2">
    <source>
        <dbReference type="EMBL" id="CAB1368448.1"/>
    </source>
</evidence>
<organism evidence="2 3">
    <name type="scientific">Denitratisoma oestradiolicum</name>
    <dbReference type="NCBI Taxonomy" id="311182"/>
    <lineage>
        <taxon>Bacteria</taxon>
        <taxon>Pseudomonadati</taxon>
        <taxon>Pseudomonadota</taxon>
        <taxon>Betaproteobacteria</taxon>
        <taxon>Nitrosomonadales</taxon>
        <taxon>Sterolibacteriaceae</taxon>
        <taxon>Denitratisoma</taxon>
    </lineage>
</organism>
<dbReference type="PANTHER" id="PTHR28047">
    <property type="entry name" value="PROTEIN DCG1"/>
    <property type="match status" value="1"/>
</dbReference>
<dbReference type="InterPro" id="IPR001920">
    <property type="entry name" value="Asp/Glu_race"/>
</dbReference>
<evidence type="ECO:0000256" key="1">
    <source>
        <dbReference type="ARBA" id="ARBA00038414"/>
    </source>
</evidence>
<comment type="similarity">
    <text evidence="1">Belongs to the HyuE racemase family.</text>
</comment>
<gene>
    <name evidence="2" type="ORF">DENOEST_1283</name>
</gene>
<keyword evidence="3" id="KW-1185">Reference proteome</keyword>
<evidence type="ECO:0000313" key="3">
    <source>
        <dbReference type="Proteomes" id="UP000515733"/>
    </source>
</evidence>
<dbReference type="RefSeq" id="WP_145771633.1">
    <property type="nucleotide sequence ID" value="NZ_LR778301.1"/>
</dbReference>
<proteinExistence type="inferred from homology"/>
<dbReference type="PANTHER" id="PTHR28047:SF5">
    <property type="entry name" value="PROTEIN DCG1"/>
    <property type="match status" value="1"/>
</dbReference>
<protein>
    <submittedName>
        <fullName evidence="2">Hydrogenase expression protein HupH</fullName>
    </submittedName>
</protein>
<dbReference type="InterPro" id="IPR015942">
    <property type="entry name" value="Asp/Glu/hydantoin_racemase"/>
</dbReference>
<dbReference type="SUPFAM" id="SSF53681">
    <property type="entry name" value="Aspartate/glutamate racemase"/>
    <property type="match status" value="1"/>
</dbReference>
<sequence length="256" mass="28416">MTHSSKRPRRIRVITPVPVPHQAHPLFCGQIPEDSRRPGTILEFAFAREGGHFLDSHYDSALATVFVLEQAQQAEDDGVDAVCISTMTDTGLEAVRSRLSIPVVGAGLSSFLLACNLGDRFSIITLWQRWVPFYYKNLKQYQLDARLASVRHINTHPNLEALLTGKEEVVFATLEKAARQAIDEDGADVIVLGSTTMYQSHQYLSQKLNVPVVNPALVGVQACESLLDLSLSHSKACYVEPEFRNDRLLSAVPSRF</sequence>
<accession>A0A6S6Y7M6</accession>